<protein>
    <submittedName>
        <fullName evidence="2">Helix-turn-helix domain-containing protein</fullName>
    </submittedName>
</protein>
<dbReference type="EMBL" id="DXAY01000161">
    <property type="protein sequence ID" value="HIZ74950.1"/>
    <property type="molecule type" value="Genomic_DNA"/>
</dbReference>
<organism evidence="2 3">
    <name type="scientific">Candidatus Mediterraneibacter stercoravium</name>
    <dbReference type="NCBI Taxonomy" id="2838685"/>
    <lineage>
        <taxon>Bacteria</taxon>
        <taxon>Bacillati</taxon>
        <taxon>Bacillota</taxon>
        <taxon>Clostridia</taxon>
        <taxon>Lachnospirales</taxon>
        <taxon>Lachnospiraceae</taxon>
        <taxon>Mediterraneibacter</taxon>
    </lineage>
</organism>
<sequence>MSEFSQLFSDYVHAKDIKIYSMAAYCGMDRSTMYKILRGKRTPSSEEMVKKIAGFMQLTPLEQNSLLESFRITVTGRSNYYRRKDVFHFLSTFTSEPDPLIPRQTGASPMDFSESVVPLRGESHISGVLLNIAALEVQTENGYIRMLVQPDFTSFFEQLNHIILKKDALTIEHIMCFNNNPEIPNSKRDYNLHCLKSILPLYTAGCRYHPYYYYDNIISRLDSFHLFPYMMLTSQYAVTFSEDMSNGILYSRKDILDFLSEIYSAYLEQAPPMLRGMGDVFGQLNYIQSLCSELKTPEYSFQMIPCLTPFFTRELVTRCLSHHIPERDRFIDLFCHYASERYRSFAATHPVFICSEDGIRHFLETGRMEEYPYDIYSPPEMSDRIFIITRLLESLDTIRLRLLRENIGNVTRGISVYVNSNAGYIQFSLSDGTIVYLDIEESSLLNTFRDFFENMDDSLFYSEKETPERLRMLIEEFS</sequence>
<gene>
    <name evidence="2" type="ORF">H9723_06885</name>
</gene>
<dbReference type="GO" id="GO:0003677">
    <property type="term" value="F:DNA binding"/>
    <property type="evidence" value="ECO:0007669"/>
    <property type="project" value="InterPro"/>
</dbReference>
<name>A0A9D2G9Y2_9FIRM</name>
<evidence type="ECO:0000313" key="2">
    <source>
        <dbReference type="EMBL" id="HIZ74950.1"/>
    </source>
</evidence>
<dbReference type="Proteomes" id="UP000824116">
    <property type="component" value="Unassembled WGS sequence"/>
</dbReference>
<reference evidence="2" key="1">
    <citation type="journal article" date="2021" name="PeerJ">
        <title>Extensive microbial diversity within the chicken gut microbiome revealed by metagenomics and culture.</title>
        <authorList>
            <person name="Gilroy R."/>
            <person name="Ravi A."/>
            <person name="Getino M."/>
            <person name="Pursley I."/>
            <person name="Horton D.L."/>
            <person name="Alikhan N.F."/>
            <person name="Baker D."/>
            <person name="Gharbi K."/>
            <person name="Hall N."/>
            <person name="Watson M."/>
            <person name="Adriaenssens E.M."/>
            <person name="Foster-Nyarko E."/>
            <person name="Jarju S."/>
            <person name="Secka A."/>
            <person name="Antonio M."/>
            <person name="Oren A."/>
            <person name="Chaudhuri R.R."/>
            <person name="La Ragione R."/>
            <person name="Hildebrand F."/>
            <person name="Pallen M.J."/>
        </authorList>
    </citation>
    <scope>NUCLEOTIDE SEQUENCE</scope>
    <source>
        <strain evidence="2">CHK196-3914</strain>
    </source>
</reference>
<dbReference type="InterPro" id="IPR010982">
    <property type="entry name" value="Lambda_DNA-bd_dom_sf"/>
</dbReference>
<reference evidence="2" key="2">
    <citation type="submission" date="2021-04" db="EMBL/GenBank/DDBJ databases">
        <authorList>
            <person name="Gilroy R."/>
        </authorList>
    </citation>
    <scope>NUCLEOTIDE SEQUENCE</scope>
    <source>
        <strain evidence="2">CHK196-3914</strain>
    </source>
</reference>
<dbReference type="SUPFAM" id="SSF47413">
    <property type="entry name" value="lambda repressor-like DNA-binding domains"/>
    <property type="match status" value="1"/>
</dbReference>
<dbReference type="PROSITE" id="PS50943">
    <property type="entry name" value="HTH_CROC1"/>
    <property type="match status" value="1"/>
</dbReference>
<dbReference type="CDD" id="cd00093">
    <property type="entry name" value="HTH_XRE"/>
    <property type="match status" value="1"/>
</dbReference>
<comment type="caution">
    <text evidence="2">The sequence shown here is derived from an EMBL/GenBank/DDBJ whole genome shotgun (WGS) entry which is preliminary data.</text>
</comment>
<accession>A0A9D2G9Y2</accession>
<evidence type="ECO:0000259" key="1">
    <source>
        <dbReference type="PROSITE" id="PS50943"/>
    </source>
</evidence>
<dbReference type="AlphaFoldDB" id="A0A9D2G9Y2"/>
<dbReference type="InterPro" id="IPR001387">
    <property type="entry name" value="Cro/C1-type_HTH"/>
</dbReference>
<feature type="domain" description="HTH cro/C1-type" evidence="1">
    <location>
        <begin position="14"/>
        <end position="63"/>
    </location>
</feature>
<evidence type="ECO:0000313" key="3">
    <source>
        <dbReference type="Proteomes" id="UP000824116"/>
    </source>
</evidence>
<proteinExistence type="predicted"/>